<comment type="similarity">
    <text evidence="2">Belongs to the YkuD family.</text>
</comment>
<dbReference type="SUPFAM" id="SSF141523">
    <property type="entry name" value="L,D-transpeptidase catalytic domain-like"/>
    <property type="match status" value="1"/>
</dbReference>
<dbReference type="Gene3D" id="1.10.101.10">
    <property type="entry name" value="PGBD-like superfamily/PGBD"/>
    <property type="match status" value="1"/>
</dbReference>
<dbReference type="PROSITE" id="PS52029">
    <property type="entry name" value="LD_TPASE"/>
    <property type="match status" value="1"/>
</dbReference>
<feature type="active site" description="Nucleophile" evidence="7">
    <location>
        <position position="402"/>
    </location>
</feature>
<evidence type="ECO:0000256" key="5">
    <source>
        <dbReference type="ARBA" id="ARBA00022984"/>
    </source>
</evidence>
<reference evidence="10 11" key="1">
    <citation type="submission" date="2022-12" db="EMBL/GenBank/DDBJ databases">
        <title>Sphingomonas abieness sp. nov., an endophytic bacterium isolated from Abies koreana.</title>
        <authorList>
            <person name="Jiang L."/>
            <person name="Lee J."/>
        </authorList>
    </citation>
    <scope>NUCLEOTIDE SEQUENCE [LARGE SCALE GENOMIC DNA]</scope>
    <source>
        <strain evidence="11">PAMB 00755</strain>
    </source>
</reference>
<feature type="chain" id="PRO_5046408347" evidence="8">
    <location>
        <begin position="21"/>
        <end position="493"/>
    </location>
</feature>
<feature type="domain" description="L,D-TPase catalytic" evidence="9">
    <location>
        <begin position="269"/>
        <end position="440"/>
    </location>
</feature>
<evidence type="ECO:0000256" key="7">
    <source>
        <dbReference type="PROSITE-ProRule" id="PRU01373"/>
    </source>
</evidence>
<evidence type="ECO:0000256" key="8">
    <source>
        <dbReference type="SAM" id="SignalP"/>
    </source>
</evidence>
<dbReference type="Pfam" id="PF20142">
    <property type="entry name" value="Scaffold"/>
    <property type="match status" value="1"/>
</dbReference>
<dbReference type="Pfam" id="PF01471">
    <property type="entry name" value="PG_binding_1"/>
    <property type="match status" value="1"/>
</dbReference>
<comment type="pathway">
    <text evidence="1 7">Cell wall biogenesis; peptidoglycan biosynthesis.</text>
</comment>
<feature type="signal peptide" evidence="8">
    <location>
        <begin position="1"/>
        <end position="20"/>
    </location>
</feature>
<evidence type="ECO:0000256" key="4">
    <source>
        <dbReference type="ARBA" id="ARBA00022960"/>
    </source>
</evidence>
<evidence type="ECO:0000256" key="6">
    <source>
        <dbReference type="ARBA" id="ARBA00023316"/>
    </source>
</evidence>
<dbReference type="RefSeq" id="WP_270078627.1">
    <property type="nucleotide sequence ID" value="NZ_CP115174.1"/>
</dbReference>
<keyword evidence="3" id="KW-0808">Transferase</keyword>
<dbReference type="InterPro" id="IPR045380">
    <property type="entry name" value="LD_TPept_scaffold_dom"/>
</dbReference>
<dbReference type="Gene3D" id="2.40.440.10">
    <property type="entry name" value="L,D-transpeptidase catalytic domain-like"/>
    <property type="match status" value="1"/>
</dbReference>
<name>A0ABY7NTL2_9SPHN</name>
<keyword evidence="11" id="KW-1185">Reference proteome</keyword>
<keyword evidence="5 7" id="KW-0573">Peptidoglycan synthesis</keyword>
<dbReference type="InterPro" id="IPR036366">
    <property type="entry name" value="PGBDSf"/>
</dbReference>
<evidence type="ECO:0000259" key="9">
    <source>
        <dbReference type="PROSITE" id="PS52029"/>
    </source>
</evidence>
<dbReference type="PANTHER" id="PTHR41533">
    <property type="entry name" value="L,D-TRANSPEPTIDASE HI_1667-RELATED"/>
    <property type="match status" value="1"/>
</dbReference>
<dbReference type="InterPro" id="IPR052905">
    <property type="entry name" value="LD-transpeptidase_YkuD-like"/>
</dbReference>
<evidence type="ECO:0000256" key="2">
    <source>
        <dbReference type="ARBA" id="ARBA00005992"/>
    </source>
</evidence>
<evidence type="ECO:0000256" key="1">
    <source>
        <dbReference type="ARBA" id="ARBA00004752"/>
    </source>
</evidence>
<keyword evidence="4 7" id="KW-0133">Cell shape</keyword>
<proteinExistence type="inferred from homology"/>
<dbReference type="Pfam" id="PF03734">
    <property type="entry name" value="YkuD"/>
    <property type="match status" value="1"/>
</dbReference>
<dbReference type="EMBL" id="CP115174">
    <property type="protein sequence ID" value="WBO23998.1"/>
    <property type="molecule type" value="Genomic_DNA"/>
</dbReference>
<dbReference type="Proteomes" id="UP001210865">
    <property type="component" value="Chromosome"/>
</dbReference>
<dbReference type="InterPro" id="IPR036365">
    <property type="entry name" value="PGBD-like_sf"/>
</dbReference>
<dbReference type="SUPFAM" id="SSF47090">
    <property type="entry name" value="PGBD-like"/>
    <property type="match status" value="1"/>
</dbReference>
<keyword evidence="8" id="KW-0732">Signal</keyword>
<dbReference type="InterPro" id="IPR038063">
    <property type="entry name" value="Transpep_catalytic_dom"/>
</dbReference>
<organism evidence="10 11">
    <name type="scientific">Sphingomonas abietis</name>
    <dbReference type="NCBI Taxonomy" id="3012344"/>
    <lineage>
        <taxon>Bacteria</taxon>
        <taxon>Pseudomonadati</taxon>
        <taxon>Pseudomonadota</taxon>
        <taxon>Alphaproteobacteria</taxon>
        <taxon>Sphingomonadales</taxon>
        <taxon>Sphingomonadaceae</taxon>
        <taxon>Sphingomonas</taxon>
    </lineage>
</organism>
<evidence type="ECO:0000256" key="3">
    <source>
        <dbReference type="ARBA" id="ARBA00022679"/>
    </source>
</evidence>
<keyword evidence="6 7" id="KW-0961">Cell wall biogenesis/degradation</keyword>
<protein>
    <submittedName>
        <fullName evidence="10">L,D-transpeptidase family protein</fullName>
    </submittedName>
</protein>
<accession>A0ABY7NTL2</accession>
<evidence type="ECO:0000313" key="11">
    <source>
        <dbReference type="Proteomes" id="UP001210865"/>
    </source>
</evidence>
<dbReference type="InterPro" id="IPR002477">
    <property type="entry name" value="Peptidoglycan-bd-like"/>
</dbReference>
<gene>
    <name evidence="10" type="ORF">PBT88_07775</name>
</gene>
<feature type="active site" description="Proton donor/acceptor" evidence="7">
    <location>
        <position position="383"/>
    </location>
</feature>
<sequence length="493" mass="52397">MKPVSRRAVSAALLSPALLAAAPQPIPTLAPPPPVAAPVTAVTPPAAIAIPRLSAAQLDQLRTMLDDAAANGIAADGQTSAAPASADQDAIVRAALDYASALHHGRLADADFIGNWGLKPAAYDPRASFIAAVQADTLAAWIASLPPPWSGYDTLRKALTSYRSIEQSGGWPTVPNATGLVPGATGDAVALLRRRLAIEDSALPKGPARYDDDLSAAVQRAQRRYGLEPTGTIGAATLAALNVSAHDRVRQIEANMERWRWLPAELPQHRVQVNIAAAVLTMFDADKPVMSMRAVTGRPGDETPMLSSMIHSIVLNPPWNVPTSIATKELWPKERAHPGYLKAHGFRVIGTGSGARLQQQAGSKSALGRVKFDFENSYGVYLHDTPSQSTFGRYSRLASHGCVRLAHPVELAKAMLDTTPDWGPDAVDAALAKGDTVRARLDMPVAVYLLYWTAYANADGKVTFLADPYGWDGQLADRLATSANRAKTMTAAQ</sequence>
<dbReference type="PANTHER" id="PTHR41533:SF2">
    <property type="entry name" value="BLR7131 PROTEIN"/>
    <property type="match status" value="1"/>
</dbReference>
<dbReference type="InterPro" id="IPR005490">
    <property type="entry name" value="LD_TPept_cat_dom"/>
</dbReference>
<evidence type="ECO:0000313" key="10">
    <source>
        <dbReference type="EMBL" id="WBO23998.1"/>
    </source>
</evidence>
<dbReference type="CDD" id="cd16913">
    <property type="entry name" value="YkuD_like"/>
    <property type="match status" value="1"/>
</dbReference>